<feature type="transmembrane region" description="Helical" evidence="1">
    <location>
        <begin position="56"/>
        <end position="79"/>
    </location>
</feature>
<feature type="transmembrane region" description="Helical" evidence="1">
    <location>
        <begin position="15"/>
        <end position="36"/>
    </location>
</feature>
<evidence type="ECO:0000256" key="1">
    <source>
        <dbReference type="SAM" id="Phobius"/>
    </source>
</evidence>
<sequence length="422" mass="45170">MSKIRWILSRLGRQLWVHVVLYAVLGVVAAMAASLATRYLPWPVPIDVSTDAIDSLLTVISSSMLAVTTFSVGALTSAYGAATSNGTPRATTLLAEDQVVQSALATFVGSFLFSIVGLVALRVSAYGPQGRALLFLTTLAVIVLIVLALLRWIDQLTRLGRVADTTARLEEATHEAMQARLDLPCLGGQRLQGSPDADRGGVPIPAGRVGYVEHVDTVSLSAICENRGWRLDVLVLPGSFVYADTPLARVHTGAGQGDAPDETLRALIHAAFTLGATRTFDQDPRFGLVALSEVALRALSPAVNDPGTAIDVIGRQTRLLTHWAQEHAKADAPGRTAPYPRLSVPPLDYGDLYEDAFNLIGRDGAGQIDVMLRLVKALRALTRIGPPEARQAAERQLAIARDRAMQNLPMAEERDRLAAALA</sequence>
<reference evidence="2 3" key="1">
    <citation type="submission" date="2018-07" db="EMBL/GenBank/DDBJ databases">
        <title>Genomic Encyclopedia of Type Strains, Phase III (KMG-III): the genomes of soil and plant-associated and newly described type strains.</title>
        <authorList>
            <person name="Whitman W."/>
        </authorList>
    </citation>
    <scope>NUCLEOTIDE SEQUENCE [LARGE SCALE GENOMIC DNA]</scope>
    <source>
        <strain evidence="2 3">CECT 8525</strain>
    </source>
</reference>
<keyword evidence="1" id="KW-0472">Membrane</keyword>
<gene>
    <name evidence="2" type="ORF">DFP89_103183</name>
</gene>
<evidence type="ECO:0000313" key="3">
    <source>
        <dbReference type="Proteomes" id="UP000253345"/>
    </source>
</evidence>
<organism evidence="2 3">
    <name type="scientific">Paracoccus lutimaris</name>
    <dbReference type="NCBI Taxonomy" id="1490030"/>
    <lineage>
        <taxon>Bacteria</taxon>
        <taxon>Pseudomonadati</taxon>
        <taxon>Pseudomonadota</taxon>
        <taxon>Alphaproteobacteria</taxon>
        <taxon>Rhodobacterales</taxon>
        <taxon>Paracoccaceae</taxon>
        <taxon>Paracoccus</taxon>
    </lineage>
</organism>
<dbReference type="AlphaFoldDB" id="A0A368Z5C3"/>
<accession>A0A368Z5C3</accession>
<dbReference type="Pfam" id="PF10011">
    <property type="entry name" value="DUF2254"/>
    <property type="match status" value="1"/>
</dbReference>
<evidence type="ECO:0000313" key="2">
    <source>
        <dbReference type="EMBL" id="RCW87179.1"/>
    </source>
</evidence>
<keyword evidence="3" id="KW-1185">Reference proteome</keyword>
<dbReference type="InterPro" id="IPR018723">
    <property type="entry name" value="DUF2254_membrane"/>
</dbReference>
<proteinExistence type="predicted"/>
<comment type="caution">
    <text evidence="2">The sequence shown here is derived from an EMBL/GenBank/DDBJ whole genome shotgun (WGS) entry which is preliminary data.</text>
</comment>
<dbReference type="OrthoDB" id="2955631at2"/>
<dbReference type="Proteomes" id="UP000253345">
    <property type="component" value="Unassembled WGS sequence"/>
</dbReference>
<name>A0A368Z5C3_9RHOB</name>
<protein>
    <submittedName>
        <fullName evidence="2">Putative membrane protein</fullName>
    </submittedName>
</protein>
<keyword evidence="1" id="KW-0812">Transmembrane</keyword>
<keyword evidence="1" id="KW-1133">Transmembrane helix</keyword>
<feature type="transmembrane region" description="Helical" evidence="1">
    <location>
        <begin position="133"/>
        <end position="153"/>
    </location>
</feature>
<dbReference type="RefSeq" id="WP_114348248.1">
    <property type="nucleotide sequence ID" value="NZ_QPJL01000003.1"/>
</dbReference>
<dbReference type="EMBL" id="QPJL01000003">
    <property type="protein sequence ID" value="RCW87179.1"/>
    <property type="molecule type" value="Genomic_DNA"/>
</dbReference>
<feature type="transmembrane region" description="Helical" evidence="1">
    <location>
        <begin position="99"/>
        <end position="121"/>
    </location>
</feature>